<feature type="chain" id="PRO_5032588945" description="MACPF domain-containing protein" evidence="8">
    <location>
        <begin position="18"/>
        <end position="1437"/>
    </location>
</feature>
<evidence type="ECO:0000256" key="2">
    <source>
        <dbReference type="ARBA" id="ARBA00004613"/>
    </source>
</evidence>
<dbReference type="GO" id="GO:0016020">
    <property type="term" value="C:membrane"/>
    <property type="evidence" value="ECO:0007669"/>
    <property type="project" value="UniProtKB-SubCell"/>
</dbReference>
<dbReference type="Pfam" id="PF01607">
    <property type="entry name" value="CBM_14"/>
    <property type="match status" value="1"/>
</dbReference>
<keyword evidence="4 8" id="KW-0732">Signal</keyword>
<evidence type="ECO:0000313" key="11">
    <source>
        <dbReference type="Proteomes" id="UP000663834"/>
    </source>
</evidence>
<dbReference type="InterPro" id="IPR020863">
    <property type="entry name" value="MACPF_CS"/>
</dbReference>
<dbReference type="Proteomes" id="UP000663834">
    <property type="component" value="Unassembled WGS sequence"/>
</dbReference>
<comment type="subcellular location">
    <subcellularLocation>
        <location evidence="1">Membrane</location>
    </subcellularLocation>
    <subcellularLocation>
        <location evidence="2">Secreted</location>
    </subcellularLocation>
</comment>
<dbReference type="SMART" id="SM00457">
    <property type="entry name" value="MACPF"/>
    <property type="match status" value="3"/>
</dbReference>
<name>A0A815CEK6_9BILA</name>
<dbReference type="Gene3D" id="2.170.140.10">
    <property type="entry name" value="Chitin binding domain"/>
    <property type="match status" value="1"/>
</dbReference>
<evidence type="ECO:0000256" key="7">
    <source>
        <dbReference type="SAM" id="MobiDB-lite"/>
    </source>
</evidence>
<dbReference type="OrthoDB" id="1366754at2759"/>
<evidence type="ECO:0000256" key="8">
    <source>
        <dbReference type="SAM" id="SignalP"/>
    </source>
</evidence>
<keyword evidence="6" id="KW-1015">Disulfide bond</keyword>
<dbReference type="GO" id="GO:0008061">
    <property type="term" value="F:chitin binding"/>
    <property type="evidence" value="ECO:0007669"/>
    <property type="project" value="InterPro"/>
</dbReference>
<feature type="region of interest" description="Disordered" evidence="7">
    <location>
        <begin position="961"/>
        <end position="986"/>
    </location>
</feature>
<dbReference type="InterPro" id="IPR002557">
    <property type="entry name" value="Chitin-bd_dom"/>
</dbReference>
<evidence type="ECO:0000256" key="1">
    <source>
        <dbReference type="ARBA" id="ARBA00004370"/>
    </source>
</evidence>
<dbReference type="GO" id="GO:0022829">
    <property type="term" value="F:wide pore channel activity"/>
    <property type="evidence" value="ECO:0007669"/>
    <property type="project" value="TreeGrafter"/>
</dbReference>
<feature type="domain" description="MACPF" evidence="9">
    <location>
        <begin position="642"/>
        <end position="957"/>
    </location>
</feature>
<feature type="signal peptide" evidence="8">
    <location>
        <begin position="1"/>
        <end position="17"/>
    </location>
</feature>
<dbReference type="InterPro" id="IPR036508">
    <property type="entry name" value="Chitin-bd_dom_sf"/>
</dbReference>
<dbReference type="PANTHER" id="PTHR46096:SF3">
    <property type="entry name" value="PERFORIN-1"/>
    <property type="match status" value="1"/>
</dbReference>
<dbReference type="SUPFAM" id="SSF57625">
    <property type="entry name" value="Invertebrate chitin-binding proteins"/>
    <property type="match status" value="1"/>
</dbReference>
<feature type="domain" description="MACPF" evidence="9">
    <location>
        <begin position="303"/>
        <end position="638"/>
    </location>
</feature>
<evidence type="ECO:0000313" key="10">
    <source>
        <dbReference type="EMBL" id="CAF1281781.1"/>
    </source>
</evidence>
<organism evidence="10 11">
    <name type="scientific">Rotaria magnacalcarata</name>
    <dbReference type="NCBI Taxonomy" id="392030"/>
    <lineage>
        <taxon>Eukaryota</taxon>
        <taxon>Metazoa</taxon>
        <taxon>Spiralia</taxon>
        <taxon>Gnathifera</taxon>
        <taxon>Rotifera</taxon>
        <taxon>Eurotatoria</taxon>
        <taxon>Bdelloidea</taxon>
        <taxon>Philodinida</taxon>
        <taxon>Philodinidae</taxon>
        <taxon>Rotaria</taxon>
    </lineage>
</organism>
<reference evidence="10" key="1">
    <citation type="submission" date="2021-02" db="EMBL/GenBank/DDBJ databases">
        <authorList>
            <person name="Nowell W R."/>
        </authorList>
    </citation>
    <scope>NUCLEOTIDE SEQUENCE</scope>
</reference>
<dbReference type="EMBL" id="CAJNOW010000543">
    <property type="protein sequence ID" value="CAF1281781.1"/>
    <property type="molecule type" value="Genomic_DNA"/>
</dbReference>
<proteinExistence type="predicted"/>
<protein>
    <recommendedName>
        <fullName evidence="9">MACPF domain-containing protein</fullName>
    </recommendedName>
</protein>
<gene>
    <name evidence="10" type="ORF">KQP761_LOCUS3819</name>
</gene>
<dbReference type="InterPro" id="IPR020864">
    <property type="entry name" value="MACPF"/>
</dbReference>
<keyword evidence="3" id="KW-0964">Secreted</keyword>
<dbReference type="InterPro" id="IPR052784">
    <property type="entry name" value="Perforin-1_pore-forming"/>
</dbReference>
<evidence type="ECO:0000259" key="9">
    <source>
        <dbReference type="PROSITE" id="PS51412"/>
    </source>
</evidence>
<dbReference type="GO" id="GO:0005576">
    <property type="term" value="C:extracellular region"/>
    <property type="evidence" value="ECO:0007669"/>
    <property type="project" value="UniProtKB-SubCell"/>
</dbReference>
<evidence type="ECO:0000256" key="5">
    <source>
        <dbReference type="ARBA" id="ARBA00023136"/>
    </source>
</evidence>
<sequence length="1437" mass="164846">MIKTLILLIASIAVIEGSYSCPQSNGTFQNDDDYRSYHACTNYCDRVTYCLQTNEYYSAIERTCKRDEFNWLPGYDLTGTQLIMPLVQYRHFQQSRYDVYWTSETLNHQFDFMGRYINETHVIGTETILSLRTKCVFIAMKIHITLSFLICTITSSLAYLCPTLRGTYPHEWNKAAYYRCSRGCDYQESCPPDTFYSNETSKCEMKPGTWSPYYDLTGRNHWNNIMMEIIQTSYDVQWVYETSEAIHTFIGQYVNETVIMGMETGLRKRTNCIVLQNFQLTVSRKRNFCRTRVSFPCIILQLLLVTSSYCQGDIPGLDDIASGYDAAKMISASEQNSKYRIFDFSDVSTTPYKIKIFGKDREFTRPRHVQIVDISFRRQSTCETVAYTFETFFRSYCRSTSFGIGMGLPGVASVAIGYSKTLKEIEQSMKRNDRAVGVSSTWWGFYSIQIAPPFLMKLDPMFAESVELLATEASNPSNEDHQTLYNQFIQTFGTHYVSRVIVGGTAYLYSIMEASFHNKSSYREVSSQVSLMFQYKSASFNVGETQASVMSKMTETFKKNTESLTVFQPPIPNDEGKSDWEVWQRRASEHPVVVNRTLFSIDSLIRGKPRVQEHLRRTIQFYLKDGIIPTLAQLSGRSTGRRVSIEYKPRGPIHGLDVVGCGYNILKMENKFCIFDQSNFTENERWSDPYNKNLTYSVPNGWFVVNTPESLTLDGEITVTSVEDYFRSKITVTVSRSGGWLGIGRRTSRKTVAEFYRRFYQDYYNLVLRMKQIGWYTLSVSAFPYPKLNPIVQKALDGLPVYFNVSDIKIWEEFFEAFGTHVVVSSNMGGQVWAETWYEKCLTYEHSQRWIDEQVSKNWFGIRVGVKNIRDYSKTVDERFKQHSIFTSELLGGTESIDPSEWEKWAPTIKAKPRAISYRLLALAEILPPGDLRNAVKAAINYILTTAQKEEHRYIDQLKSMRDPPQRKCSRNEIRTKRSSETTPEEEAKKQFCPYIGYKGQECLGSQIKGRSLIAANATRLPMGVGMTLDITTGRLLLPALENNFFGNNYWIDPNTNRMHQAPRGITFPRISQDENRPISRVFLSAAELSNEWKYERLRGSWLGGEFGHSKSLLDIYSRFFSKNQATAITQKPTVLYRLRVENLRLNQYAREAVEKLPAVYNETLYDDFIQNWGTHIVQQALVGGMREQQVLFKDCVFSFNGAITSDNLNEYLRRDILSQTLGNSFYADRRKINVDHIVGGDPTEKNETRWLQTLAANPALLKIEEYVPWSDLIQINPSVRENLRRIIRSRTAAADQIRMDEENQLNEQRFNGSHLEKDGYIGLLSNGVCNIIPTTFGSVKDCSEGCATHAMVRVSQDFLDNQQLFYVRDETTGFIRSRARIDGQTVLEGPLVNAGCSSIATGREPTVSAHICVSCDLVNSFQNQCVCVCPRYPPSS</sequence>
<dbReference type="PANTHER" id="PTHR46096">
    <property type="entry name" value="PERFORIN-1"/>
    <property type="match status" value="1"/>
</dbReference>
<accession>A0A815CEK6</accession>
<evidence type="ECO:0000256" key="4">
    <source>
        <dbReference type="ARBA" id="ARBA00022729"/>
    </source>
</evidence>
<evidence type="ECO:0000256" key="3">
    <source>
        <dbReference type="ARBA" id="ARBA00022525"/>
    </source>
</evidence>
<dbReference type="GO" id="GO:0051607">
    <property type="term" value="P:defense response to virus"/>
    <property type="evidence" value="ECO:0007669"/>
    <property type="project" value="TreeGrafter"/>
</dbReference>
<keyword evidence="5" id="KW-0472">Membrane</keyword>
<comment type="caution">
    <text evidence="10">The sequence shown here is derived from an EMBL/GenBank/DDBJ whole genome shotgun (WGS) entry which is preliminary data.</text>
</comment>
<dbReference type="PROSITE" id="PS00279">
    <property type="entry name" value="MACPF_1"/>
    <property type="match status" value="1"/>
</dbReference>
<dbReference type="Pfam" id="PF01823">
    <property type="entry name" value="MACPF"/>
    <property type="match status" value="3"/>
</dbReference>
<dbReference type="PROSITE" id="PS51412">
    <property type="entry name" value="MACPF_2"/>
    <property type="match status" value="2"/>
</dbReference>
<evidence type="ECO:0000256" key="6">
    <source>
        <dbReference type="ARBA" id="ARBA00023157"/>
    </source>
</evidence>